<dbReference type="AlphaFoldDB" id="A0A1Z1M2J5"/>
<organism evidence="1">
    <name type="scientific">Laurencieae sp</name>
    <dbReference type="NCBI Taxonomy" id="2007162"/>
    <lineage>
        <taxon>Eukaryota</taxon>
        <taxon>Rhodophyta</taxon>
        <taxon>Florideophyceae</taxon>
        <taxon>Rhodymeniophycidae</taxon>
        <taxon>Ceramiales</taxon>
        <taxon>Rhodomelaceae</taxon>
        <taxon>Laurencieae</taxon>
    </lineage>
</organism>
<dbReference type="InterPro" id="IPR036388">
    <property type="entry name" value="WH-like_DNA-bd_sf"/>
</dbReference>
<name>A0A1Z1M2J5_9FLOR</name>
<proteinExistence type="predicted"/>
<gene>
    <name evidence="1" type="primary">ntcA</name>
</gene>
<geneLocation type="chloroplast" evidence="1"/>
<keyword evidence="1" id="KW-0934">Plastid</keyword>
<reference evidence="1" key="1">
    <citation type="journal article" date="2017" name="J. Phycol.">
        <title>Analysis of chloroplast genomes and a supermatrix inform reclassification of the Rhodomelaceae (Rhodophyta).</title>
        <authorList>
            <person name="Diaz-Tapia P."/>
            <person name="Maggs C.A."/>
            <person name="West J.A."/>
            <person name="Verbruggen H."/>
        </authorList>
    </citation>
    <scope>NUCLEOTIDE SEQUENCE</scope>
    <source>
        <strain evidence="1">JFC1711</strain>
    </source>
</reference>
<keyword evidence="1" id="KW-0150">Chloroplast</keyword>
<dbReference type="InterPro" id="IPR036390">
    <property type="entry name" value="WH_DNA-bd_sf"/>
</dbReference>
<dbReference type="SUPFAM" id="SSF46785">
    <property type="entry name" value="Winged helix' DNA-binding domain"/>
    <property type="match status" value="1"/>
</dbReference>
<sequence>MKWISCLTNCNIPYYIYKLNRDDATIVYNKYNNQNQLIIILHGSIYAIKIFANKKITPVVVLGKDSIFSTNRLSGHFYYKLIALEKTYIISLNINKVQKVTRSNTKLILKIIKSYQQTFSTYQIINEAMHQKYKKNRVFQLILLIFFQFGTISRTEIKLPFKISQKNLAIITGTNKETINKIIKEIKKISNIKHYRTKSIQLDNIFNLAQQ</sequence>
<accession>A0A1Z1M2J5</accession>
<dbReference type="InterPro" id="IPR018490">
    <property type="entry name" value="cNMP-bd_dom_sf"/>
</dbReference>
<evidence type="ECO:0000313" key="1">
    <source>
        <dbReference type="EMBL" id="ARW60289.1"/>
    </source>
</evidence>
<protein>
    <submittedName>
        <fullName evidence="1">Global nitrogen transcriptional regulator</fullName>
    </submittedName>
</protein>
<dbReference type="InterPro" id="IPR014710">
    <property type="entry name" value="RmlC-like_jellyroll"/>
</dbReference>
<dbReference type="EMBL" id="MF101412">
    <property type="protein sequence ID" value="ARW60289.1"/>
    <property type="molecule type" value="Genomic_DNA"/>
</dbReference>
<dbReference type="Gene3D" id="1.10.10.10">
    <property type="entry name" value="Winged helix-like DNA-binding domain superfamily/Winged helix DNA-binding domain"/>
    <property type="match status" value="1"/>
</dbReference>
<dbReference type="SUPFAM" id="SSF51206">
    <property type="entry name" value="cAMP-binding domain-like"/>
    <property type="match status" value="1"/>
</dbReference>
<dbReference type="Gene3D" id="2.60.120.10">
    <property type="entry name" value="Jelly Rolls"/>
    <property type="match status" value="1"/>
</dbReference>